<protein>
    <submittedName>
        <fullName evidence="1">Uncharacterized protein</fullName>
    </submittedName>
</protein>
<sequence>MSAREELFEALMPPYRSQYAPGEEESANALLDAYADEIRREFAHRASARLHQQGDDMDVLCGHTTNAGGAFRVAANMVKVMAR</sequence>
<name>A0ABQ7FII1_9ACTN</name>
<proteinExistence type="predicted"/>
<gene>
    <name evidence="1" type="ORF">GCU69_13175</name>
</gene>
<reference evidence="1 2" key="1">
    <citation type="submission" date="2019-10" db="EMBL/GenBank/DDBJ databases">
        <title>Streptomyces tenebrisbrunneis sp.nov., an endogenous actinomycete isolated from of Lycium ruthenicum.</title>
        <authorList>
            <person name="Ma L."/>
        </authorList>
    </citation>
    <scope>NUCLEOTIDE SEQUENCE [LARGE SCALE GENOMIC DNA]</scope>
    <source>
        <strain evidence="1 2">TRM 66187</strain>
    </source>
</reference>
<evidence type="ECO:0000313" key="1">
    <source>
        <dbReference type="EMBL" id="KAF4408645.1"/>
    </source>
</evidence>
<accession>A0ABQ7FII1</accession>
<evidence type="ECO:0000313" key="2">
    <source>
        <dbReference type="Proteomes" id="UP000621266"/>
    </source>
</evidence>
<dbReference type="RefSeq" id="WP_156206128.1">
    <property type="nucleotide sequence ID" value="NZ_WHPN01000268.1"/>
</dbReference>
<organism evidence="1 2">
    <name type="scientific">Streptomyces lycii</name>
    <dbReference type="NCBI Taxonomy" id="2654337"/>
    <lineage>
        <taxon>Bacteria</taxon>
        <taxon>Bacillati</taxon>
        <taxon>Actinomycetota</taxon>
        <taxon>Actinomycetes</taxon>
        <taxon>Kitasatosporales</taxon>
        <taxon>Streptomycetaceae</taxon>
        <taxon>Streptomyces</taxon>
    </lineage>
</organism>
<comment type="caution">
    <text evidence="1">The sequence shown here is derived from an EMBL/GenBank/DDBJ whole genome shotgun (WGS) entry which is preliminary data.</text>
</comment>
<dbReference type="EMBL" id="WHPN01000268">
    <property type="protein sequence ID" value="KAF4408645.1"/>
    <property type="molecule type" value="Genomic_DNA"/>
</dbReference>
<dbReference type="Proteomes" id="UP000621266">
    <property type="component" value="Unassembled WGS sequence"/>
</dbReference>
<keyword evidence="2" id="KW-1185">Reference proteome</keyword>